<organism evidence="3 4">
    <name type="scientific">Luteimonas fraxinea</name>
    <dbReference type="NCBI Taxonomy" id="2901869"/>
    <lineage>
        <taxon>Bacteria</taxon>
        <taxon>Pseudomonadati</taxon>
        <taxon>Pseudomonadota</taxon>
        <taxon>Gammaproteobacteria</taxon>
        <taxon>Lysobacterales</taxon>
        <taxon>Lysobacteraceae</taxon>
        <taxon>Luteimonas</taxon>
    </lineage>
</organism>
<dbReference type="Gene3D" id="3.40.50.1820">
    <property type="entry name" value="alpha/beta hydrolase"/>
    <property type="match status" value="1"/>
</dbReference>
<evidence type="ECO:0000313" key="3">
    <source>
        <dbReference type="EMBL" id="MCD9095362.1"/>
    </source>
</evidence>
<feature type="chain" id="PRO_5046387423" evidence="1">
    <location>
        <begin position="39"/>
        <end position="711"/>
    </location>
</feature>
<proteinExistence type="predicted"/>
<feature type="domain" description="Peptidase S9 prolyl oligopeptidase catalytic" evidence="2">
    <location>
        <begin position="522"/>
        <end position="679"/>
    </location>
</feature>
<dbReference type="InterPro" id="IPR029058">
    <property type="entry name" value="AB_hydrolase_fold"/>
</dbReference>
<keyword evidence="4" id="KW-1185">Reference proteome</keyword>
<evidence type="ECO:0000256" key="1">
    <source>
        <dbReference type="SAM" id="SignalP"/>
    </source>
</evidence>
<comment type="caution">
    <text evidence="3">The sequence shown here is derived from an EMBL/GenBank/DDBJ whole genome shotgun (WGS) entry which is preliminary data.</text>
</comment>
<dbReference type="NCBIfam" id="NF033523">
    <property type="entry name" value="lasso_peptidase"/>
    <property type="match status" value="1"/>
</dbReference>
<protein>
    <submittedName>
        <fullName evidence="3">Atxe2 family lasso peptide isopeptidase</fullName>
    </submittedName>
</protein>
<dbReference type="Pfam" id="PF00326">
    <property type="entry name" value="Peptidase_S9"/>
    <property type="match status" value="1"/>
</dbReference>
<dbReference type="InterPro" id="IPR011042">
    <property type="entry name" value="6-blade_b-propeller_TolB-like"/>
</dbReference>
<evidence type="ECO:0000259" key="2">
    <source>
        <dbReference type="Pfam" id="PF00326"/>
    </source>
</evidence>
<evidence type="ECO:0000313" key="4">
    <source>
        <dbReference type="Proteomes" id="UP001430360"/>
    </source>
</evidence>
<feature type="signal peptide" evidence="1">
    <location>
        <begin position="1"/>
        <end position="38"/>
    </location>
</feature>
<dbReference type="RefSeq" id="WP_232133915.1">
    <property type="nucleotide sequence ID" value="NZ_CP089507.1"/>
</dbReference>
<reference evidence="3" key="2">
    <citation type="journal article" date="2022" name="Syst. Appl. Microbiol.">
        <title>Physiological and genomic characterisation of Luteimonas fraxinea sp. nov., a bacterial species associated with trees tolerant to ash dieback.</title>
        <authorList>
            <person name="Ulrich K."/>
            <person name="Becker R."/>
            <person name="Behrendt U."/>
            <person name="Kube M."/>
            <person name="Schneck V."/>
            <person name="Ulrich A."/>
        </authorList>
    </citation>
    <scope>NUCLEOTIDE SEQUENCE</scope>
    <source>
        <strain evidence="3">A1P009</strain>
    </source>
</reference>
<accession>A0ABS8U8M6</accession>
<dbReference type="InterPro" id="IPR001375">
    <property type="entry name" value="Peptidase_S9_cat"/>
</dbReference>
<keyword evidence="1" id="KW-0732">Signal</keyword>
<dbReference type="Proteomes" id="UP001430360">
    <property type="component" value="Unassembled WGS sequence"/>
</dbReference>
<reference evidence="3" key="1">
    <citation type="submission" date="2021-12" db="EMBL/GenBank/DDBJ databases">
        <authorList>
            <person name="Ulrich A."/>
        </authorList>
    </citation>
    <scope>NUCLEOTIDE SEQUENCE</scope>
    <source>
        <strain evidence="3">A1P009</strain>
    </source>
</reference>
<dbReference type="Pfam" id="PF07676">
    <property type="entry name" value="PD40"/>
    <property type="match status" value="2"/>
</dbReference>
<dbReference type="EMBL" id="JAJQKU010000001">
    <property type="protein sequence ID" value="MCD9095362.1"/>
    <property type="molecule type" value="Genomic_DNA"/>
</dbReference>
<dbReference type="InterPro" id="IPR053536">
    <property type="entry name" value="Lasso_peptide_isopeptidase"/>
</dbReference>
<dbReference type="SUPFAM" id="SSF53474">
    <property type="entry name" value="alpha/beta-Hydrolases"/>
    <property type="match status" value="1"/>
</dbReference>
<gene>
    <name evidence="3" type="ORF">LTT95_00185</name>
</gene>
<dbReference type="SUPFAM" id="SSF82171">
    <property type="entry name" value="DPP6 N-terminal domain-like"/>
    <property type="match status" value="1"/>
</dbReference>
<dbReference type="InterPro" id="IPR011659">
    <property type="entry name" value="WD40"/>
</dbReference>
<name>A0ABS8U8M6_9GAMM</name>
<dbReference type="Gene3D" id="2.120.10.30">
    <property type="entry name" value="TolB, C-terminal domain"/>
    <property type="match status" value="1"/>
</dbReference>
<sequence>MDSLFTVGWTASHARTRLLLLRVAAPVLLAVTSTAAVSAEGNALSPRRLVEVTDLSAPTISPSGRQLAFRSEQASVERNDYDCFWFVQSLEGGAAPVRVASCGTLSRNSAGEVSTPLVQWSPDGRWIYFLAMLDGRVDVWRAAADGSGAFPVTQDAADVQEFRLHASGHLLDYRVGAERERVLRAEADEYSRGIRIDASVPLGQNLFRSGTVDGRPATQRLGEWFDRVSLLHDATSRWVTLDVGTGEVRPSVGVESPGGPALAVLAGAKPGAHWQAASEPDGTRTAVLTRVGDGRGLLEQPDVQLSVLHGAAQSPKVCDAALCVGRQITGIQWRPGSDDVVYTVTDPARGLGQALLLWNVRNDQVTEVASSDGLLSGGRARSSPCGLSQHHLVCVAADARRPPRLVQIDLESGMQDVLFDPNVGLAHAIANGPEIRLLQWQDDHGQAFTGQLYLPKADAGRTAPLFINYYLCTGFVRGGVGDEWPLLSFAEQGIAALCINAAPYQLNARERYDAGLSAVRGAVQLLASEGIVDPARVGMGGLSFGAETTFWTLMHSDLLTAASVASPGISTQYYRLGSLMGDRFHAGLQSYWQLGAPDETQEQWKLIAPDLNLDKLKAPILMQLPEQEFMHSVDYAVPLSRANRADVYVFPHEPHQKFQPRHKLAAYERNLDWFRFWLKGHEDQAVGKRTQYDYWRKMRTHSGEEHAATSP</sequence>